<accession>A0A225WYL0</accession>
<dbReference type="AlphaFoldDB" id="A0A225WYL0"/>
<reference evidence="2" key="1">
    <citation type="submission" date="2017-03" db="EMBL/GenBank/DDBJ databases">
        <title>Phytopthora megakarya and P. palmivora, two closely related causual agents of cacao black pod achieved similar genome size and gene model numbers by different mechanisms.</title>
        <authorList>
            <person name="Ali S."/>
            <person name="Shao J."/>
            <person name="Larry D.J."/>
            <person name="Kronmiller B."/>
            <person name="Shen D."/>
            <person name="Strem M.D."/>
            <person name="Melnick R.L."/>
            <person name="Guiltinan M.J."/>
            <person name="Tyler B.M."/>
            <person name="Meinhardt L.W."/>
            <person name="Bailey B.A."/>
        </authorList>
    </citation>
    <scope>NUCLEOTIDE SEQUENCE [LARGE SCALE GENOMIC DNA]</scope>
    <source>
        <strain evidence="2">zdho120</strain>
    </source>
</reference>
<gene>
    <name evidence="1" type="ORF">PHMEG_0003239</name>
</gene>
<proteinExistence type="predicted"/>
<organism evidence="1 2">
    <name type="scientific">Phytophthora megakarya</name>
    <dbReference type="NCBI Taxonomy" id="4795"/>
    <lineage>
        <taxon>Eukaryota</taxon>
        <taxon>Sar</taxon>
        <taxon>Stramenopiles</taxon>
        <taxon>Oomycota</taxon>
        <taxon>Peronosporomycetes</taxon>
        <taxon>Peronosporales</taxon>
        <taxon>Peronosporaceae</taxon>
        <taxon>Phytophthora</taxon>
    </lineage>
</organism>
<protein>
    <submittedName>
        <fullName evidence="1">Uncharacterized protein</fullName>
    </submittedName>
</protein>
<name>A0A225WYL0_9STRA</name>
<sequence length="96" mass="11009">MPHVRQENLAAAGVVYDSLSDLVLYFSRLEKAEQQAGRHDKNKGKMATNAIKVPTRMQTLTRRIYQSRKKSSTTARVLSPRWHVVLIAQNRVAQYQ</sequence>
<keyword evidence="2" id="KW-1185">Reference proteome</keyword>
<comment type="caution">
    <text evidence="1">The sequence shown here is derived from an EMBL/GenBank/DDBJ whole genome shotgun (WGS) entry which is preliminary data.</text>
</comment>
<evidence type="ECO:0000313" key="2">
    <source>
        <dbReference type="Proteomes" id="UP000198211"/>
    </source>
</evidence>
<dbReference type="EMBL" id="NBNE01000162">
    <property type="protein sequence ID" value="OWZ22098.1"/>
    <property type="molecule type" value="Genomic_DNA"/>
</dbReference>
<dbReference type="Proteomes" id="UP000198211">
    <property type="component" value="Unassembled WGS sequence"/>
</dbReference>
<evidence type="ECO:0000313" key="1">
    <source>
        <dbReference type="EMBL" id="OWZ22098.1"/>
    </source>
</evidence>